<dbReference type="InterPro" id="IPR027304">
    <property type="entry name" value="Trigger_fact/SurA_dom_sf"/>
</dbReference>
<name>A0A7V1M239_CALAY</name>
<reference evidence="4" key="1">
    <citation type="journal article" date="2020" name="mSystems">
        <title>Genome- and Community-Level Interaction Insights into Carbon Utilization and Element Cycling Functions of Hydrothermarchaeota in Hydrothermal Sediment.</title>
        <authorList>
            <person name="Zhou Z."/>
            <person name="Liu Y."/>
            <person name="Xu W."/>
            <person name="Pan J."/>
            <person name="Luo Z.H."/>
            <person name="Li M."/>
        </authorList>
    </citation>
    <scope>NUCLEOTIDE SEQUENCE [LARGE SCALE GENOMIC DNA]</scope>
    <source>
        <strain evidence="4">HyVt-456</strain>
    </source>
</reference>
<accession>A0A7V1M239</accession>
<protein>
    <submittedName>
        <fullName evidence="4">Parvulin peptidyl-prolyl isomerase</fullName>
    </submittedName>
</protein>
<dbReference type="Pfam" id="PF00639">
    <property type="entry name" value="Rotamase"/>
    <property type="match status" value="2"/>
</dbReference>
<dbReference type="PROSITE" id="PS01096">
    <property type="entry name" value="PPIC_PPIASE_1"/>
    <property type="match status" value="1"/>
</dbReference>
<dbReference type="Gene3D" id="3.10.50.40">
    <property type="match status" value="2"/>
</dbReference>
<feature type="signal peptide" evidence="2">
    <location>
        <begin position="1"/>
        <end position="20"/>
    </location>
</feature>
<comment type="caution">
    <text evidence="4">The sequence shown here is derived from an EMBL/GenBank/DDBJ whole genome shotgun (WGS) entry which is preliminary data.</text>
</comment>
<feature type="domain" description="PpiC" evidence="3">
    <location>
        <begin position="278"/>
        <end position="379"/>
    </location>
</feature>
<proteinExistence type="predicted"/>
<keyword evidence="1 4" id="KW-0413">Isomerase</keyword>
<dbReference type="InterPro" id="IPR023058">
    <property type="entry name" value="PPIase_PpiC_CS"/>
</dbReference>
<dbReference type="PROSITE" id="PS50198">
    <property type="entry name" value="PPIC_PPIASE_2"/>
    <property type="match status" value="2"/>
</dbReference>
<dbReference type="InterPro" id="IPR000297">
    <property type="entry name" value="PPIase_PpiC"/>
</dbReference>
<keyword evidence="2" id="KW-0732">Signal</keyword>
<organism evidence="4">
    <name type="scientific">Caldithrix abyssi</name>
    <dbReference type="NCBI Taxonomy" id="187145"/>
    <lineage>
        <taxon>Bacteria</taxon>
        <taxon>Pseudomonadati</taxon>
        <taxon>Calditrichota</taxon>
        <taxon>Calditrichia</taxon>
        <taxon>Calditrichales</taxon>
        <taxon>Calditrichaceae</taxon>
        <taxon>Caldithrix</taxon>
    </lineage>
</organism>
<dbReference type="InterPro" id="IPR050245">
    <property type="entry name" value="PrsA_foldase"/>
</dbReference>
<evidence type="ECO:0000256" key="1">
    <source>
        <dbReference type="PROSITE-ProRule" id="PRU00278"/>
    </source>
</evidence>
<dbReference type="SUPFAM" id="SSF54534">
    <property type="entry name" value="FKBP-like"/>
    <property type="match status" value="2"/>
</dbReference>
<gene>
    <name evidence="4" type="ORF">ENJ10_14170</name>
</gene>
<dbReference type="InterPro" id="IPR046357">
    <property type="entry name" value="PPIase_dom_sf"/>
</dbReference>
<keyword evidence="1" id="KW-0697">Rotamase</keyword>
<sequence>MKRMMKIFLAIMLTTQLLPAQQLVDGIAVVVGKEIILRSEIEQYMRNVLMQNRIDPQKNPEMVERIRVRTINSLVEQKLLKEQATIDTITVDPEYVDQKLNERIQYLIQRVGSEEQLEKAFHSPMKKIRKDTRRVLEEQLLVEKVRQSKFQDIKVSRREVEQFYNQFRDSLPRLKESVDISHILKVVKPSAEAQAKAYQKIDSIKALLEAGADFARLAEEESDDPASAIRGGDLGLIGRGEFVPEFETVAFSLNDGQISDIVQTQFGFHIIQMMERRGEKIHTRHILIRVAPTADDEQRVVNELLEIRNKALNDSSFEELAIEYSDDENVKQDHGHLGVFEVDKLVVPQFKSVLEGMKPGEISMPFKTDFGYHIVKLNRHMDARPLSLEEDWQKIEQMAKNFKLEKEYRHWIEDLKKQIPIENRLDG</sequence>
<dbReference type="SUPFAM" id="SSF109998">
    <property type="entry name" value="Triger factor/SurA peptide-binding domain-like"/>
    <property type="match status" value="1"/>
</dbReference>
<dbReference type="GO" id="GO:0003755">
    <property type="term" value="F:peptidyl-prolyl cis-trans isomerase activity"/>
    <property type="evidence" value="ECO:0007669"/>
    <property type="project" value="UniProtKB-KW"/>
</dbReference>
<dbReference type="PANTHER" id="PTHR47245">
    <property type="entry name" value="PEPTIDYLPROLYL ISOMERASE"/>
    <property type="match status" value="1"/>
</dbReference>
<evidence type="ECO:0000313" key="4">
    <source>
        <dbReference type="EMBL" id="HED11834.1"/>
    </source>
</evidence>
<feature type="domain" description="PpiC" evidence="3">
    <location>
        <begin position="175"/>
        <end position="275"/>
    </location>
</feature>
<feature type="chain" id="PRO_5030763054" evidence="2">
    <location>
        <begin position="21"/>
        <end position="427"/>
    </location>
</feature>
<dbReference type="AlphaFoldDB" id="A0A7V1M239"/>
<dbReference type="PANTHER" id="PTHR47245:SF2">
    <property type="entry name" value="PEPTIDYL-PROLYL CIS-TRANS ISOMERASE HP_0175-RELATED"/>
    <property type="match status" value="1"/>
</dbReference>
<dbReference type="EMBL" id="DRLD01000402">
    <property type="protein sequence ID" value="HED11834.1"/>
    <property type="molecule type" value="Genomic_DNA"/>
</dbReference>
<evidence type="ECO:0000256" key="2">
    <source>
        <dbReference type="SAM" id="SignalP"/>
    </source>
</evidence>
<dbReference type="Proteomes" id="UP000886005">
    <property type="component" value="Unassembled WGS sequence"/>
</dbReference>
<evidence type="ECO:0000259" key="3">
    <source>
        <dbReference type="PROSITE" id="PS50198"/>
    </source>
</evidence>
<dbReference type="Gene3D" id="1.10.4030.10">
    <property type="entry name" value="Porin chaperone SurA, peptide-binding domain"/>
    <property type="match status" value="1"/>
</dbReference>